<feature type="region of interest" description="Disordered" evidence="1">
    <location>
        <begin position="121"/>
        <end position="140"/>
    </location>
</feature>
<dbReference type="NCBIfam" id="TIGR00444">
    <property type="entry name" value="mazG"/>
    <property type="match status" value="1"/>
</dbReference>
<dbReference type="InterPro" id="IPR011551">
    <property type="entry name" value="NTP_PyrPHydrolase_MazG"/>
</dbReference>
<dbReference type="PANTHER" id="PTHR30522:SF0">
    <property type="entry name" value="NUCLEOSIDE TRIPHOSPHATE PYROPHOSPHOHYDROLASE"/>
    <property type="match status" value="1"/>
</dbReference>
<dbReference type="FunFam" id="1.10.287.1080:FF:000001">
    <property type="entry name" value="Nucleoside triphosphate pyrophosphohydrolase"/>
    <property type="match status" value="1"/>
</dbReference>
<dbReference type="InterPro" id="IPR048015">
    <property type="entry name" value="NTP-PPase_MazG-like_N"/>
</dbReference>
<dbReference type="SUPFAM" id="SSF101386">
    <property type="entry name" value="all-alpha NTP pyrophosphatases"/>
    <property type="match status" value="2"/>
</dbReference>
<dbReference type="Gene3D" id="1.10.287.1080">
    <property type="entry name" value="MazG-like"/>
    <property type="match status" value="2"/>
</dbReference>
<proteinExistence type="predicted"/>
<accession>Q0VP28</accession>
<feature type="compositionally biased region" description="Basic and acidic residues" evidence="1">
    <location>
        <begin position="121"/>
        <end position="132"/>
    </location>
</feature>
<dbReference type="KEGG" id="abo:ABO_1622"/>
<dbReference type="eggNOG" id="COG3956">
    <property type="taxonomic scope" value="Bacteria"/>
</dbReference>
<dbReference type="OrthoDB" id="9808939at2"/>
<evidence type="ECO:0000259" key="2">
    <source>
        <dbReference type="Pfam" id="PF03819"/>
    </source>
</evidence>
<dbReference type="AlphaFoldDB" id="Q0VP28"/>
<name>Q0VP28_ALCBS</name>
<dbReference type="GO" id="GO:0006203">
    <property type="term" value="P:dGTP catabolic process"/>
    <property type="evidence" value="ECO:0007669"/>
    <property type="project" value="TreeGrafter"/>
</dbReference>
<dbReference type="GO" id="GO:0047429">
    <property type="term" value="F:nucleoside triphosphate diphosphatase activity"/>
    <property type="evidence" value="ECO:0007669"/>
    <property type="project" value="InterPro"/>
</dbReference>
<dbReference type="GO" id="GO:0046052">
    <property type="term" value="P:UTP catabolic process"/>
    <property type="evidence" value="ECO:0007669"/>
    <property type="project" value="TreeGrafter"/>
</dbReference>
<dbReference type="InterPro" id="IPR004518">
    <property type="entry name" value="MazG-like_dom"/>
</dbReference>
<dbReference type="EMBL" id="AM286690">
    <property type="protein sequence ID" value="CAL17070.1"/>
    <property type="molecule type" value="Genomic_DNA"/>
</dbReference>
<dbReference type="NCBIfam" id="NF007113">
    <property type="entry name" value="PRK09562.1"/>
    <property type="match status" value="1"/>
</dbReference>
<dbReference type="Proteomes" id="UP000008871">
    <property type="component" value="Chromosome"/>
</dbReference>
<keyword evidence="4" id="KW-1185">Reference proteome</keyword>
<dbReference type="GO" id="GO:0046061">
    <property type="term" value="P:dATP catabolic process"/>
    <property type="evidence" value="ECO:0007669"/>
    <property type="project" value="TreeGrafter"/>
</dbReference>
<feature type="domain" description="NTP pyrophosphohydrolase MazG-like" evidence="2">
    <location>
        <begin position="167"/>
        <end position="226"/>
    </location>
</feature>
<evidence type="ECO:0000313" key="3">
    <source>
        <dbReference type="EMBL" id="CAL17070.1"/>
    </source>
</evidence>
<reference evidence="3 4" key="1">
    <citation type="journal article" date="2006" name="Nat. Biotechnol.">
        <title>Genome sequence of the ubiquitous hydrocarbon-degrading marine bacterium Alcanivorax borkumensis.</title>
        <authorList>
            <person name="Schneiker S."/>
            <person name="Martins dos Santos V.A.P."/>
            <person name="Bartels D."/>
            <person name="Bekel T."/>
            <person name="Brecht M."/>
            <person name="Buhrmester J."/>
            <person name="Chernikova T.N."/>
            <person name="Denaro R."/>
            <person name="Ferrer M."/>
            <person name="Gertler C."/>
            <person name="Goesmann A."/>
            <person name="Golyshina O.V."/>
            <person name="Kaminski F."/>
            <person name="Khachane A.N."/>
            <person name="Lang S."/>
            <person name="Linke B."/>
            <person name="McHardy A.C."/>
            <person name="Meyer F."/>
            <person name="Nechitaylo T."/>
            <person name="Puehler A."/>
            <person name="Regenhardt D."/>
            <person name="Rupp O."/>
            <person name="Sabirova J.S."/>
            <person name="Selbitschka W."/>
            <person name="Yakimov M.M."/>
            <person name="Timmis K.N."/>
            <person name="Vorhoelter F.-J."/>
            <person name="Weidner S."/>
            <person name="Kaiser O."/>
            <person name="Golyshin P.N."/>
        </authorList>
    </citation>
    <scope>NUCLEOTIDE SEQUENCE [LARGE SCALE GENOMIC DNA]</scope>
    <source>
        <strain evidence="4">ATCC 700651 / DSM 11573 / NCIMB 13689 / SK2</strain>
    </source>
</reference>
<dbReference type="GO" id="GO:0046081">
    <property type="term" value="P:dUTP catabolic process"/>
    <property type="evidence" value="ECO:0007669"/>
    <property type="project" value="TreeGrafter"/>
</dbReference>
<dbReference type="Pfam" id="PF03819">
    <property type="entry name" value="MazG"/>
    <property type="match status" value="2"/>
</dbReference>
<dbReference type="GO" id="GO:0006950">
    <property type="term" value="P:response to stress"/>
    <property type="evidence" value="ECO:0007669"/>
    <property type="project" value="UniProtKB-ARBA"/>
</dbReference>
<keyword evidence="3" id="KW-0378">Hydrolase</keyword>
<dbReference type="PANTHER" id="PTHR30522">
    <property type="entry name" value="NUCLEOSIDE TRIPHOSPHATE PYROPHOSPHOHYDROLASE"/>
    <property type="match status" value="1"/>
</dbReference>
<dbReference type="STRING" id="393595.ABO_1622"/>
<dbReference type="HOGENOM" id="CLU_038356_0_1_6"/>
<protein>
    <submittedName>
        <fullName evidence="3">MazG nucleotide pyrophosphohydrolase, putative</fullName>
    </submittedName>
</protein>
<organism evidence="3 4">
    <name type="scientific">Alcanivorax borkumensis (strain ATCC 700651 / DSM 11573 / NCIMB 13689 / SK2)</name>
    <dbReference type="NCBI Taxonomy" id="393595"/>
    <lineage>
        <taxon>Bacteria</taxon>
        <taxon>Pseudomonadati</taxon>
        <taxon>Pseudomonadota</taxon>
        <taxon>Gammaproteobacteria</taxon>
        <taxon>Oceanospirillales</taxon>
        <taxon>Alcanivoracaceae</taxon>
        <taxon>Alcanivorax</taxon>
    </lineage>
</organism>
<sequence length="258" mass="29350">MSNIEMLLSIMAQLRDPETGCPWDIKQDFDSIAPYTIEEAFEVAEAIALRDYPELKEELGDLLLQVVFHSQMAQEQGLFDFNEVVQVLCDKMVRRHPHVFAGTQADDEQAVKANWEQIKQQERTRKGREHNSTIDGVPAGLPALQRAGKVQKKAAKVGFDWRAPEPVREQVSRELAELDEALSSGHKDAIEDEFGDVLFTLVNLSRHLKIDPEQALRRATNKFERRFRVMEALQTRPLSLLDESALEAAWQEAKKASD</sequence>
<dbReference type="InterPro" id="IPR048011">
    <property type="entry name" value="NTP-PPase_MazG-like_C"/>
</dbReference>
<dbReference type="CDD" id="cd11529">
    <property type="entry name" value="NTP-PPase_MazG_Cterm"/>
    <property type="match status" value="1"/>
</dbReference>
<gene>
    <name evidence="3" type="ordered locus">ABO_1622</name>
</gene>
<feature type="domain" description="NTP pyrophosphohydrolase MazG-like" evidence="2">
    <location>
        <begin position="27"/>
        <end position="100"/>
    </location>
</feature>
<dbReference type="RefSeq" id="WP_011588903.1">
    <property type="nucleotide sequence ID" value="NC_008260.1"/>
</dbReference>
<dbReference type="GO" id="GO:0046076">
    <property type="term" value="P:dTTP catabolic process"/>
    <property type="evidence" value="ECO:0007669"/>
    <property type="project" value="TreeGrafter"/>
</dbReference>
<evidence type="ECO:0000256" key="1">
    <source>
        <dbReference type="SAM" id="MobiDB-lite"/>
    </source>
</evidence>
<evidence type="ECO:0000313" key="4">
    <source>
        <dbReference type="Proteomes" id="UP000008871"/>
    </source>
</evidence>
<dbReference type="GO" id="GO:0046047">
    <property type="term" value="P:TTP catabolic process"/>
    <property type="evidence" value="ECO:0007669"/>
    <property type="project" value="TreeGrafter"/>
</dbReference>
<dbReference type="CDD" id="cd11528">
    <property type="entry name" value="NTP-PPase_MazG_Nterm"/>
    <property type="match status" value="1"/>
</dbReference>